<dbReference type="InterPro" id="IPR028082">
    <property type="entry name" value="Peripla_BP_I"/>
</dbReference>
<protein>
    <submittedName>
        <fullName evidence="5">LacI family DNA-binding transcriptional regulator</fullName>
    </submittedName>
</protein>
<accession>A0ABU0Z5P2</accession>
<dbReference type="PROSITE" id="PS50932">
    <property type="entry name" value="HTH_LACI_2"/>
    <property type="match status" value="1"/>
</dbReference>
<dbReference type="SUPFAM" id="SSF53822">
    <property type="entry name" value="Periplasmic binding protein-like I"/>
    <property type="match status" value="1"/>
</dbReference>
<feature type="domain" description="HTH lacI-type" evidence="4">
    <location>
        <begin position="12"/>
        <end position="66"/>
    </location>
</feature>
<keyword evidence="6" id="KW-1185">Reference proteome</keyword>
<dbReference type="Proteomes" id="UP001235133">
    <property type="component" value="Unassembled WGS sequence"/>
</dbReference>
<evidence type="ECO:0000313" key="6">
    <source>
        <dbReference type="Proteomes" id="UP001235133"/>
    </source>
</evidence>
<evidence type="ECO:0000256" key="2">
    <source>
        <dbReference type="ARBA" id="ARBA00023125"/>
    </source>
</evidence>
<keyword evidence="2 5" id="KW-0238">DNA-binding</keyword>
<proteinExistence type="predicted"/>
<name>A0ABU0Z5P2_9MICO</name>
<dbReference type="EMBL" id="JAVFWO010000004">
    <property type="protein sequence ID" value="MDQ7879176.1"/>
    <property type="molecule type" value="Genomic_DNA"/>
</dbReference>
<evidence type="ECO:0000256" key="1">
    <source>
        <dbReference type="ARBA" id="ARBA00023015"/>
    </source>
</evidence>
<dbReference type="PANTHER" id="PTHR30146">
    <property type="entry name" value="LACI-RELATED TRANSCRIPTIONAL REPRESSOR"/>
    <property type="match status" value="1"/>
</dbReference>
<keyword evidence="1" id="KW-0805">Transcription regulation</keyword>
<dbReference type="Gene3D" id="1.10.260.40">
    <property type="entry name" value="lambda repressor-like DNA-binding domains"/>
    <property type="match status" value="1"/>
</dbReference>
<dbReference type="SMART" id="SM00354">
    <property type="entry name" value="HTH_LACI"/>
    <property type="match status" value="1"/>
</dbReference>
<dbReference type="GO" id="GO:0003677">
    <property type="term" value="F:DNA binding"/>
    <property type="evidence" value="ECO:0007669"/>
    <property type="project" value="UniProtKB-KW"/>
</dbReference>
<dbReference type="InterPro" id="IPR000843">
    <property type="entry name" value="HTH_LacI"/>
</dbReference>
<evidence type="ECO:0000259" key="4">
    <source>
        <dbReference type="PROSITE" id="PS50932"/>
    </source>
</evidence>
<gene>
    <name evidence="5" type="ORF">Q9R08_14400</name>
</gene>
<reference evidence="5 6" key="1">
    <citation type="submission" date="2023-08" db="EMBL/GenBank/DDBJ databases">
        <title>Microbacterium psychrotolerans sp. nov., a psychrotolerant bacterium isolated from soil in Heilongjiang Province, China.</title>
        <authorList>
            <person name="An P."/>
            <person name="Zhao D."/>
            <person name="Xiang H."/>
        </authorList>
    </citation>
    <scope>NUCLEOTIDE SEQUENCE [LARGE SCALE GENOMIC DNA]</scope>
    <source>
        <strain evidence="5 6">QXD-8</strain>
    </source>
</reference>
<evidence type="ECO:0000313" key="5">
    <source>
        <dbReference type="EMBL" id="MDQ7879176.1"/>
    </source>
</evidence>
<evidence type="ECO:0000256" key="3">
    <source>
        <dbReference type="ARBA" id="ARBA00023163"/>
    </source>
</evidence>
<organism evidence="5 6">
    <name type="scientific">Microbacterium psychrotolerans</name>
    <dbReference type="NCBI Taxonomy" id="3068321"/>
    <lineage>
        <taxon>Bacteria</taxon>
        <taxon>Bacillati</taxon>
        <taxon>Actinomycetota</taxon>
        <taxon>Actinomycetes</taxon>
        <taxon>Micrococcales</taxon>
        <taxon>Microbacteriaceae</taxon>
        <taxon>Microbacterium</taxon>
    </lineage>
</organism>
<sequence length="357" mass="37831">MSPQGMGQGARPGIRQVAARAGVAVGTVSAYLNHPDRVSAERARRIAEAIDELGFVPSSAGRQLRLGVSSLIGYLSPDVSNPHFSEIAQEVEYRAERLGMTVFFAHSHGDREREDAYLEAFEQRQVRGLLVSSFEPVESRLAAMRERGTPSVLVGRRAYDERQPSVSIDDVSGGRQAAEHLIEQGCRRLAFVGGPLPVQQVTDRLDGARQATGAHPDIGGPEVIEVAERSIAAGRAVGAALAARPAADRPDGVFAANDVLALGLLQALVAGGVSVPGEVALVGYDDNEFAEASLIPLTSVRARHGDFGAAAVDLLFEAIERQTGPSAETAPAQPEGIAQRVFAPELIVRESSRRLAP</sequence>
<keyword evidence="3" id="KW-0804">Transcription</keyword>
<dbReference type="PANTHER" id="PTHR30146:SF109">
    <property type="entry name" value="HTH-TYPE TRANSCRIPTIONAL REGULATOR GALS"/>
    <property type="match status" value="1"/>
</dbReference>
<dbReference type="InterPro" id="IPR046335">
    <property type="entry name" value="LacI/GalR-like_sensor"/>
</dbReference>
<dbReference type="Gene3D" id="3.40.50.2300">
    <property type="match status" value="2"/>
</dbReference>
<dbReference type="Pfam" id="PF13377">
    <property type="entry name" value="Peripla_BP_3"/>
    <property type="match status" value="1"/>
</dbReference>
<dbReference type="RefSeq" id="WP_308868791.1">
    <property type="nucleotide sequence ID" value="NZ_JAVFWO010000004.1"/>
</dbReference>
<dbReference type="InterPro" id="IPR010982">
    <property type="entry name" value="Lambda_DNA-bd_dom_sf"/>
</dbReference>
<comment type="caution">
    <text evidence="5">The sequence shown here is derived from an EMBL/GenBank/DDBJ whole genome shotgun (WGS) entry which is preliminary data.</text>
</comment>
<dbReference type="SUPFAM" id="SSF47413">
    <property type="entry name" value="lambda repressor-like DNA-binding domains"/>
    <property type="match status" value="1"/>
</dbReference>
<dbReference type="Pfam" id="PF00356">
    <property type="entry name" value="LacI"/>
    <property type="match status" value="1"/>
</dbReference>
<dbReference type="CDD" id="cd01392">
    <property type="entry name" value="HTH_LacI"/>
    <property type="match status" value="1"/>
</dbReference>